<reference evidence="6 22" key="13">
    <citation type="submission" date="2020-04" db="EMBL/GenBank/DDBJ databases">
        <authorList>
            <person name="Hitch T.C.A."/>
            <person name="Wylensek D."/>
            <person name="Clavel T."/>
        </authorList>
    </citation>
    <scope>NUCLEOTIDE SEQUENCE [LARGE SCALE GENOMIC DNA]</scope>
    <source>
        <strain evidence="6 22">WCA-386-APC-4I</strain>
    </source>
</reference>
<evidence type="ECO:0000313" key="18">
    <source>
        <dbReference type="Proteomes" id="UP000194286"/>
    </source>
</evidence>
<evidence type="ECO:0000313" key="20">
    <source>
        <dbReference type="Proteomes" id="UP000276940"/>
    </source>
</evidence>
<evidence type="ECO:0000313" key="16">
    <source>
        <dbReference type="Proteomes" id="UP000184174"/>
    </source>
</evidence>
<dbReference type="EMBL" id="MWVS01000080">
    <property type="protein sequence ID" value="OPG88114.1"/>
    <property type="molecule type" value="Genomic_DNA"/>
</dbReference>
<dbReference type="Proteomes" id="UP000587270">
    <property type="component" value="Unassembled WGS sequence"/>
</dbReference>
<reference evidence="19" key="7">
    <citation type="submission" date="2017-05" db="EMBL/GenBank/DDBJ databases">
        <authorList>
            <person name="Lin X.B."/>
            <person name="Stothard P."/>
            <person name="Tasseva G."/>
            <person name="Walter J."/>
        </authorList>
    </citation>
    <scope>NUCLEOTIDE SEQUENCE [LARGE SCALE GENOMIC DNA]</scope>
    <source>
        <strain evidence="19">114h</strain>
    </source>
</reference>
<dbReference type="EMBL" id="MIMU01000085">
    <property type="protein sequence ID" value="OTA85270.1"/>
    <property type="molecule type" value="Genomic_DNA"/>
</dbReference>
<dbReference type="Proteomes" id="UP000215747">
    <property type="component" value="Unassembled WGS sequence"/>
</dbReference>
<reference evidence="12 20" key="9">
    <citation type="journal article" date="2018" name="J Appl Environ Microbiol">
        <title>The gut symbionts Lactobacillus reuteri R2lc and 2010 encode a polyketide synthase cluster that activates the mammalian aryl-hydrocarbon receptor.</title>
        <authorList>
            <person name="Ozcam M."/>
            <person name="Roos S."/>
            <person name="Van Pijkeren J.P."/>
        </authorList>
    </citation>
    <scope>NUCLEOTIDE SEQUENCE [LARGE SCALE GENOMIC DNA]</scope>
    <source>
        <strain evidence="12 20">R2lc</strain>
    </source>
</reference>
<evidence type="ECO:0000313" key="3">
    <source>
        <dbReference type="EMBL" id="MCC4477995.1"/>
    </source>
</evidence>
<proteinExistence type="predicted"/>
<name>A0A073JQ15_LIMRT</name>
<dbReference type="Pfam" id="PF07872">
    <property type="entry name" value="DUF1659"/>
    <property type="match status" value="1"/>
</dbReference>
<dbReference type="EMBL" id="JAJGWB010000133">
    <property type="protein sequence ID" value="MCC4477995.1"/>
    <property type="molecule type" value="Genomic_DNA"/>
</dbReference>
<evidence type="ECO:0000313" key="17">
    <source>
        <dbReference type="Proteomes" id="UP000189795"/>
    </source>
</evidence>
<reference evidence="7 15" key="2">
    <citation type="submission" date="2016-08" db="EMBL/GenBank/DDBJ databases">
        <title>Probiotic bacterium isolated from chicken gut.</title>
        <authorList>
            <person name="Levy J.L."/>
            <person name="Hassan H.M."/>
            <person name="Mendoza M.A."/>
        </authorList>
    </citation>
    <scope>NUCLEOTIDE SEQUENCE [LARGE SCALE GENOMIC DNA]</scope>
    <source>
        <strain evidence="7 15">P43</strain>
    </source>
</reference>
<dbReference type="Proteomes" id="UP000095141">
    <property type="component" value="Unassembled WGS sequence"/>
</dbReference>
<dbReference type="Proteomes" id="UP000189795">
    <property type="component" value="Unassembled WGS sequence"/>
</dbReference>
<dbReference type="EMBL" id="JOSX01000013">
    <property type="protein sequence ID" value="KEK15530.1"/>
    <property type="molecule type" value="Genomic_DNA"/>
</dbReference>
<protein>
    <recommendedName>
        <fullName evidence="1">DUF1659 domain-containing protein</fullName>
    </recommendedName>
</protein>
<dbReference type="Proteomes" id="UP000027731">
    <property type="component" value="Unassembled WGS sequence"/>
</dbReference>
<reference evidence="3" key="14">
    <citation type="submission" date="2021-10" db="EMBL/GenBank/DDBJ databases">
        <title>Evolutionary history and lifestyle of the vertebrate symbiont Limosilactobacillus reuteri.</title>
        <authorList>
            <person name="Zheng J."/>
            <person name="Li F."/>
            <person name="Gaenzle M."/>
            <person name="Walter J."/>
        </authorList>
    </citation>
    <scope>NUCLEOTIDE SEQUENCE</scope>
    <source>
        <strain evidence="3">GQ_1_3_1</strain>
    </source>
</reference>
<accession>A0A073JQ15</accession>
<dbReference type="EMBL" id="JAQTKT010000001">
    <property type="protein sequence ID" value="MDD1381743.1"/>
    <property type="molecule type" value="Genomic_DNA"/>
</dbReference>
<reference evidence="8 16" key="4">
    <citation type="submission" date="2016-10" db="EMBL/GenBank/DDBJ databases">
        <title>Genome sequence of Lactobacillus reuteri 121, a source of glucan and fructan exopolysaccharides.</title>
        <authorList>
            <person name="Gangoiti J."/>
            <person name="Lammerts Van Bueren A."/>
            <person name="Dijkhuizen L."/>
        </authorList>
    </citation>
    <scope>NUCLEOTIDE SEQUENCE [LARGE SCALE GENOMIC DNA]</scope>
    <source>
        <strain evidence="8 16">121</strain>
    </source>
</reference>
<dbReference type="EMBL" id="PTLS01000049">
    <property type="protein sequence ID" value="RMX24494.1"/>
    <property type="molecule type" value="Genomic_DNA"/>
</dbReference>
<dbReference type="Proteomes" id="UP000297521">
    <property type="component" value="Unassembled WGS sequence"/>
</dbReference>
<evidence type="ECO:0000313" key="2">
    <source>
        <dbReference type="EMBL" id="KEK15530.1"/>
    </source>
</evidence>
<evidence type="ECO:0000259" key="1">
    <source>
        <dbReference type="Pfam" id="PF07872"/>
    </source>
</evidence>
<dbReference type="EMBL" id="SRKR01000013">
    <property type="protein sequence ID" value="TGB10490.1"/>
    <property type="molecule type" value="Genomic_DNA"/>
</dbReference>
<evidence type="ECO:0000313" key="14">
    <source>
        <dbReference type="Proteomes" id="UP000027731"/>
    </source>
</evidence>
<reference evidence="10 18" key="3">
    <citation type="submission" date="2016-09" db="EMBL/GenBank/DDBJ databases">
        <title>Lactobacillus reuteri KLR3005, genome sequencing and assembly.</title>
        <authorList>
            <person name="Lee J.-Y."/>
            <person name="Kim E.B."/>
            <person name="Choi Y.-J."/>
        </authorList>
    </citation>
    <scope>NUCLEOTIDE SEQUENCE [LARGE SCALE GENOMIC DNA]</scope>
    <source>
        <strain evidence="10 18">KLR3005</strain>
    </source>
</reference>
<dbReference type="Proteomes" id="UP000194286">
    <property type="component" value="Unassembled WGS sequence"/>
</dbReference>
<evidence type="ECO:0000313" key="22">
    <source>
        <dbReference type="Proteomes" id="UP000587270"/>
    </source>
</evidence>
<evidence type="ECO:0000313" key="7">
    <source>
        <dbReference type="EMBL" id="OCX49170.1"/>
    </source>
</evidence>
<reference evidence="5 21" key="12">
    <citation type="submission" date="2019-11" db="EMBL/GenBank/DDBJ databases">
        <title>Draft genome sequence of 12 host-associated Lactobacillus reuteri rodent strains.</title>
        <authorList>
            <person name="Zhang S."/>
            <person name="Ozcam M."/>
            <person name="Van Pijkeren J.P."/>
        </authorList>
    </citation>
    <scope>NUCLEOTIDE SEQUENCE [LARGE SCALE GENOMIC DNA]</scope>
    <source>
        <strain evidence="5 21">N4I</strain>
    </source>
</reference>
<dbReference type="GeneID" id="77191390"/>
<dbReference type="Proteomes" id="UP000460207">
    <property type="component" value="Unassembled WGS sequence"/>
</dbReference>
<dbReference type="Proteomes" id="UP001198026">
    <property type="component" value="Unassembled WGS sequence"/>
</dbReference>
<reference evidence="9 17" key="5">
    <citation type="submission" date="2017-03" db="EMBL/GenBank/DDBJ databases">
        <title>Antibiotic resistance of probiotic microorganisms.</title>
        <authorList>
            <person name="Sanudo A.I."/>
            <person name="Olivares M."/>
            <person name="Banuelos O."/>
        </authorList>
    </citation>
    <scope>NUCLEOTIDE SEQUENCE [LARGE SCALE GENOMIC DNA]</scope>
    <source>
        <strain evidence="9 17">CECT8605</strain>
    </source>
</reference>
<dbReference type="Proteomes" id="UP000184174">
    <property type="component" value="Unassembled WGS sequence"/>
</dbReference>
<evidence type="ECO:0000313" key="11">
    <source>
        <dbReference type="EMBL" id="OYS71039.1"/>
    </source>
</evidence>
<reference evidence="11 19" key="8">
    <citation type="submission" date="2017-09" db="EMBL/GenBank/DDBJ databases">
        <title>Tripartite evolution among Lactobacillus johnsonii, Lactobacillus taiwanensis, Lactobacillus reuteri and their rodent host.</title>
        <authorList>
            <person name="Wang T."/>
            <person name="Knowles S."/>
            <person name="Cheng C."/>
        </authorList>
    </citation>
    <scope>NUCLEOTIDE SEQUENCE [LARGE SCALE GENOMIC DNA]</scope>
    <source>
        <strain evidence="11 19">114h</strain>
    </source>
</reference>
<dbReference type="EMBL" id="MKQH01000014">
    <property type="protein sequence ID" value="OJI11042.1"/>
    <property type="molecule type" value="Genomic_DNA"/>
</dbReference>
<organism evidence="2 14">
    <name type="scientific">Limosilactobacillus reuteri</name>
    <name type="common">Lactobacillus reuteri</name>
    <dbReference type="NCBI Taxonomy" id="1598"/>
    <lineage>
        <taxon>Bacteria</taxon>
        <taxon>Bacillati</taxon>
        <taxon>Bacillota</taxon>
        <taxon>Bacilli</taxon>
        <taxon>Lactobacillales</taxon>
        <taxon>Lactobacillaceae</taxon>
        <taxon>Limosilactobacillus</taxon>
    </lineage>
</organism>
<evidence type="ECO:0000313" key="15">
    <source>
        <dbReference type="Proteomes" id="UP000095141"/>
    </source>
</evidence>
<dbReference type="Proteomes" id="UP001217945">
    <property type="component" value="Unassembled WGS sequence"/>
</dbReference>
<dbReference type="OrthoDB" id="2316788at2"/>
<evidence type="ECO:0000313" key="6">
    <source>
        <dbReference type="EMBL" id="NME22098.1"/>
    </source>
</evidence>
<dbReference type="RefSeq" id="WP_003670641.1">
    <property type="nucleotide sequence ID" value="NZ_CABFNG010000042.1"/>
</dbReference>
<reference evidence="13" key="11">
    <citation type="submission" date="2019-04" db="EMBL/GenBank/DDBJ databases">
        <authorList>
            <person name="Bisanz J.E."/>
            <person name="Chagwedera N.D."/>
            <person name="Chawla A."/>
            <person name="Turnbaugh P.J."/>
        </authorList>
    </citation>
    <scope>NUCLEOTIDE SEQUENCE</scope>
    <source>
        <strain evidence="13">I8-5</strain>
    </source>
</reference>
<reference evidence="4" key="15">
    <citation type="submission" date="2023-02" db="EMBL/GenBank/DDBJ databases">
        <title>Complete genome sequence of Limosilactobacillus reuteri SRCM217616 isolated from Bos taurus feces.</title>
        <authorList>
            <person name="Yang H.-G."/>
            <person name="Kim J.-W."/>
            <person name="Ha G.-S."/>
            <person name="Yang H.-J."/>
            <person name="Jeong D.-Y."/>
        </authorList>
    </citation>
    <scope>NUCLEOTIDE SEQUENCE</scope>
    <source>
        <strain evidence="4">SRCM217616</strain>
    </source>
</reference>
<evidence type="ECO:0000313" key="4">
    <source>
        <dbReference type="EMBL" id="MDD1381743.1"/>
    </source>
</evidence>
<dbReference type="EMBL" id="WJND01000011">
    <property type="protein sequence ID" value="MRG89860.1"/>
    <property type="molecule type" value="Genomic_DNA"/>
</dbReference>
<dbReference type="AlphaFoldDB" id="A0A073JQ15"/>
<feature type="domain" description="DUF1659" evidence="1">
    <location>
        <begin position="4"/>
        <end position="67"/>
    </location>
</feature>
<evidence type="ECO:0000313" key="5">
    <source>
        <dbReference type="EMBL" id="MRG89860.1"/>
    </source>
</evidence>
<dbReference type="InterPro" id="IPR012454">
    <property type="entry name" value="DUF1659"/>
</dbReference>
<evidence type="ECO:0000313" key="19">
    <source>
        <dbReference type="Proteomes" id="UP000215747"/>
    </source>
</evidence>
<evidence type="ECO:0000313" key="8">
    <source>
        <dbReference type="EMBL" id="OJI11042.1"/>
    </source>
</evidence>
<evidence type="ECO:0000313" key="13">
    <source>
        <dbReference type="EMBL" id="TGB10490.1"/>
    </source>
</evidence>
<reference evidence="13" key="10">
    <citation type="journal article" date="2019" name="Cell Metab.">
        <title>Nutrient sensing in CD11c cells alters the gut microbiome to regulate food intake and body mass.</title>
        <authorList>
            <person name="Chagwedera N.D."/>
            <person name="Ang Q.Y."/>
            <person name="Bisanz J.E."/>
            <person name="Leong Y.A."/>
            <person name="Ganeshan K."/>
            <person name="Cai J."/>
            <person name="Patterson A.D."/>
            <person name="Turnbaugh P.J."/>
            <person name="Chawla A."/>
        </authorList>
    </citation>
    <scope>NUCLEOTIDE SEQUENCE</scope>
    <source>
        <strain evidence="13">I8-5</strain>
    </source>
</reference>
<evidence type="ECO:0000313" key="9">
    <source>
        <dbReference type="EMBL" id="OPG88114.1"/>
    </source>
</evidence>
<reference evidence="11" key="6">
    <citation type="submission" date="2017-05" db="EMBL/GenBank/DDBJ databases">
        <authorList>
            <person name="Song R."/>
            <person name="Chenine A.L."/>
            <person name="Ruprecht R.M."/>
        </authorList>
    </citation>
    <scope>NUCLEOTIDE SEQUENCE [LARGE SCALE GENOMIC DNA]</scope>
    <source>
        <strain evidence="11">114h</strain>
    </source>
</reference>
<gene>
    <name evidence="9" type="ORF">B5D07_07205</name>
    <name evidence="7" type="ORF">BFD03_02805</name>
    <name evidence="10" type="ORF">BHL82_05720</name>
    <name evidence="8" type="ORF">BJI45_10860</name>
    <name evidence="12" type="ORF">C5O77_09700</name>
    <name evidence="11" type="ORF">CBF96_00625</name>
    <name evidence="13" type="ORF">E5F87_07495</name>
    <name evidence="5" type="ORF">GIX76_07675</name>
    <name evidence="6" type="ORF">HF865_05190</name>
    <name evidence="3" type="ORF">LMB76_07165</name>
    <name evidence="2" type="ORF">LR3_07080</name>
    <name evidence="4" type="ORF">PSQ53_01965</name>
</gene>
<evidence type="ECO:0000313" key="12">
    <source>
        <dbReference type="EMBL" id="RMX24494.1"/>
    </source>
</evidence>
<evidence type="ECO:0000313" key="10">
    <source>
        <dbReference type="EMBL" id="OTA85270.1"/>
    </source>
</evidence>
<dbReference type="EMBL" id="MCNS01000004">
    <property type="protein sequence ID" value="OCX49170.1"/>
    <property type="molecule type" value="Genomic_DNA"/>
</dbReference>
<dbReference type="PATRIC" id="fig|1598.90.peg.846"/>
<evidence type="ECO:0000313" key="21">
    <source>
        <dbReference type="Proteomes" id="UP000460207"/>
    </source>
</evidence>
<sequence length="71" mass="7930">MQMVRNFKSAKIQLTLTNSEHPKGVKHPFNNIIEDVTNEQVAQFSAAIEMLTAEKCLDTDIIVTSQVALNN</sequence>
<dbReference type="EMBL" id="JABAFN010000015">
    <property type="protein sequence ID" value="NME22098.1"/>
    <property type="molecule type" value="Genomic_DNA"/>
</dbReference>
<reference evidence="2 14" key="1">
    <citation type="submission" date="2014-06" db="EMBL/GenBank/DDBJ databases">
        <title>Genetic determinant of reutericyclin biosynthesis of Lactobacillus reuteri.</title>
        <authorList>
            <person name="Lin X."/>
            <person name="Duar R."/>
            <person name="Walter J."/>
            <person name="Gaenzle M."/>
        </authorList>
    </citation>
    <scope>NUCLEOTIDE SEQUENCE [LARGE SCALE GENOMIC DNA]</scope>
    <source>
        <strain evidence="2 14">LTH2584</strain>
    </source>
</reference>
<comment type="caution">
    <text evidence="2">The sequence shown here is derived from an EMBL/GenBank/DDBJ whole genome shotgun (WGS) entry which is preliminary data.</text>
</comment>
<dbReference type="EMBL" id="NGPL01000010">
    <property type="protein sequence ID" value="OYS71039.1"/>
    <property type="molecule type" value="Genomic_DNA"/>
</dbReference>
<dbReference type="Proteomes" id="UP000276940">
    <property type="component" value="Unassembled WGS sequence"/>
</dbReference>